<evidence type="ECO:0000256" key="2">
    <source>
        <dbReference type="ARBA" id="ARBA00010790"/>
    </source>
</evidence>
<dbReference type="PANTHER" id="PTHR11552">
    <property type="entry name" value="GLUCOSE-METHANOL-CHOLINE GMC OXIDOREDUCTASE"/>
    <property type="match status" value="1"/>
</dbReference>
<evidence type="ECO:0000259" key="7">
    <source>
        <dbReference type="PROSITE" id="PS00624"/>
    </source>
</evidence>
<sequence length="337" mass="36086">MEFDYVIVGGGSGGATLAARLSEDPATTVCLIEAGGDGRGILVRAPAGVVAMVPGRPKINNYAYQTVAQPGLNGRRGYQPRGKCLGGSSAINAMLYIRGQREDYDGWAQQGCAGWSFDEVLPYFKRAEGNERGACDWHGADGPLQVAEQRSPRRITEDFVRAGMECGYPRNADFNGVSQEGVGHYQVTQFHGGARNGERCSAAAAYLDPVQDRSNLHVLTNTQALRVVFDGRRAIGVEVRRGAGTRIIRARGEVVLAGGAFNTPQLLMLSGVGDPAELEAHGIAVRHALPALARTCRTISITFWPTSAMKRICSASARQERCVLRWRPTNGAGRGAA</sequence>
<evidence type="ECO:0000313" key="9">
    <source>
        <dbReference type="Proteomes" id="UP000184339"/>
    </source>
</evidence>
<gene>
    <name evidence="8" type="ORF">SAMN05192549_1027</name>
</gene>
<comment type="similarity">
    <text evidence="2 5">Belongs to the GMC oxidoreductase family.</text>
</comment>
<dbReference type="GO" id="GO:0016614">
    <property type="term" value="F:oxidoreductase activity, acting on CH-OH group of donors"/>
    <property type="evidence" value="ECO:0007669"/>
    <property type="project" value="InterPro"/>
</dbReference>
<evidence type="ECO:0000313" key="8">
    <source>
        <dbReference type="EMBL" id="SHM61390.1"/>
    </source>
</evidence>
<evidence type="ECO:0000256" key="3">
    <source>
        <dbReference type="ARBA" id="ARBA00022630"/>
    </source>
</evidence>
<evidence type="ECO:0000256" key="4">
    <source>
        <dbReference type="ARBA" id="ARBA00022827"/>
    </source>
</evidence>
<dbReference type="PROSITE" id="PS00623">
    <property type="entry name" value="GMC_OXRED_1"/>
    <property type="match status" value="1"/>
</dbReference>
<accession>A0A1M7K7Z0</accession>
<dbReference type="Pfam" id="PF00732">
    <property type="entry name" value="GMC_oxred_N"/>
    <property type="match status" value="1"/>
</dbReference>
<dbReference type="Proteomes" id="UP000184339">
    <property type="component" value="Unassembled WGS sequence"/>
</dbReference>
<reference evidence="9" key="1">
    <citation type="submission" date="2016-11" db="EMBL/GenBank/DDBJ databases">
        <authorList>
            <person name="Varghese N."/>
            <person name="Submissions S."/>
        </authorList>
    </citation>
    <scope>NUCLEOTIDE SEQUENCE [LARGE SCALE GENOMIC DNA]</scope>
    <source>
        <strain evidence="9">Sac-22</strain>
    </source>
</reference>
<dbReference type="PROSITE" id="PS00624">
    <property type="entry name" value="GMC_OXRED_2"/>
    <property type="match status" value="1"/>
</dbReference>
<proteinExistence type="inferred from homology"/>
<feature type="domain" description="Glucose-methanol-choline oxidoreductase N-terminal" evidence="7">
    <location>
        <begin position="259"/>
        <end position="273"/>
    </location>
</feature>
<keyword evidence="9" id="KW-1185">Reference proteome</keyword>
<feature type="domain" description="Glucose-methanol-choline oxidoreductase N-terminal" evidence="6">
    <location>
        <begin position="82"/>
        <end position="105"/>
    </location>
</feature>
<dbReference type="SUPFAM" id="SSF51905">
    <property type="entry name" value="FAD/NAD(P)-binding domain"/>
    <property type="match status" value="1"/>
</dbReference>
<evidence type="ECO:0000259" key="6">
    <source>
        <dbReference type="PROSITE" id="PS00623"/>
    </source>
</evidence>
<dbReference type="InterPro" id="IPR036188">
    <property type="entry name" value="FAD/NAD-bd_sf"/>
</dbReference>
<dbReference type="InterPro" id="IPR012132">
    <property type="entry name" value="GMC_OxRdtase"/>
</dbReference>
<dbReference type="Gene3D" id="3.50.50.60">
    <property type="entry name" value="FAD/NAD(P)-binding domain"/>
    <property type="match status" value="1"/>
</dbReference>
<protein>
    <submittedName>
        <fullName evidence="8">GMC oxidoreductase</fullName>
    </submittedName>
</protein>
<name>A0A1M7K7Z0_9BURK</name>
<keyword evidence="3 5" id="KW-0285">Flavoprotein</keyword>
<organism evidence="8 9">
    <name type="scientific">Duganella sacchari</name>
    <dbReference type="NCBI Taxonomy" id="551987"/>
    <lineage>
        <taxon>Bacteria</taxon>
        <taxon>Pseudomonadati</taxon>
        <taxon>Pseudomonadota</taxon>
        <taxon>Betaproteobacteria</taxon>
        <taxon>Burkholderiales</taxon>
        <taxon>Oxalobacteraceae</taxon>
        <taxon>Telluria group</taxon>
        <taxon>Duganella</taxon>
    </lineage>
</organism>
<dbReference type="STRING" id="551987.SAMN05192549_1027"/>
<dbReference type="GO" id="GO:0050660">
    <property type="term" value="F:flavin adenine dinucleotide binding"/>
    <property type="evidence" value="ECO:0007669"/>
    <property type="project" value="InterPro"/>
</dbReference>
<dbReference type="InterPro" id="IPR000172">
    <property type="entry name" value="GMC_OxRdtase_N"/>
</dbReference>
<comment type="cofactor">
    <cofactor evidence="1">
        <name>FAD</name>
        <dbReference type="ChEBI" id="CHEBI:57692"/>
    </cofactor>
</comment>
<dbReference type="EMBL" id="FRCX01000002">
    <property type="protein sequence ID" value="SHM61390.1"/>
    <property type="molecule type" value="Genomic_DNA"/>
</dbReference>
<dbReference type="Gene3D" id="3.30.560.10">
    <property type="entry name" value="Glucose Oxidase, domain 3"/>
    <property type="match status" value="1"/>
</dbReference>
<evidence type="ECO:0000256" key="5">
    <source>
        <dbReference type="RuleBase" id="RU003968"/>
    </source>
</evidence>
<dbReference type="AlphaFoldDB" id="A0A1M7K7Z0"/>
<evidence type="ECO:0000256" key="1">
    <source>
        <dbReference type="ARBA" id="ARBA00001974"/>
    </source>
</evidence>
<keyword evidence="4 5" id="KW-0274">FAD</keyword>
<dbReference type="PANTHER" id="PTHR11552:SF147">
    <property type="entry name" value="CHOLINE DEHYDROGENASE, MITOCHONDRIAL"/>
    <property type="match status" value="1"/>
</dbReference>